<dbReference type="EMBL" id="KZ293651">
    <property type="protein sequence ID" value="PBK95892.1"/>
    <property type="molecule type" value="Genomic_DNA"/>
</dbReference>
<organism evidence="1 2">
    <name type="scientific">Armillaria gallica</name>
    <name type="common">Bulbous honey fungus</name>
    <name type="synonym">Armillaria bulbosa</name>
    <dbReference type="NCBI Taxonomy" id="47427"/>
    <lineage>
        <taxon>Eukaryota</taxon>
        <taxon>Fungi</taxon>
        <taxon>Dikarya</taxon>
        <taxon>Basidiomycota</taxon>
        <taxon>Agaricomycotina</taxon>
        <taxon>Agaricomycetes</taxon>
        <taxon>Agaricomycetidae</taxon>
        <taxon>Agaricales</taxon>
        <taxon>Marasmiineae</taxon>
        <taxon>Physalacriaceae</taxon>
        <taxon>Armillaria</taxon>
    </lineage>
</organism>
<keyword evidence="2" id="KW-1185">Reference proteome</keyword>
<reference evidence="2" key="1">
    <citation type="journal article" date="2017" name="Nat. Ecol. Evol.">
        <title>Genome expansion and lineage-specific genetic innovations in the forest pathogenic fungi Armillaria.</title>
        <authorList>
            <person name="Sipos G."/>
            <person name="Prasanna A.N."/>
            <person name="Walter M.C."/>
            <person name="O'Connor E."/>
            <person name="Balint B."/>
            <person name="Krizsan K."/>
            <person name="Kiss B."/>
            <person name="Hess J."/>
            <person name="Varga T."/>
            <person name="Slot J."/>
            <person name="Riley R."/>
            <person name="Boka B."/>
            <person name="Rigling D."/>
            <person name="Barry K."/>
            <person name="Lee J."/>
            <person name="Mihaltcheva S."/>
            <person name="LaButti K."/>
            <person name="Lipzen A."/>
            <person name="Waldron R."/>
            <person name="Moloney N.M."/>
            <person name="Sperisen C."/>
            <person name="Kredics L."/>
            <person name="Vagvoelgyi C."/>
            <person name="Patrignani A."/>
            <person name="Fitzpatrick D."/>
            <person name="Nagy I."/>
            <person name="Doyle S."/>
            <person name="Anderson J.B."/>
            <person name="Grigoriev I.V."/>
            <person name="Gueldener U."/>
            <person name="Muensterkoetter M."/>
            <person name="Nagy L.G."/>
        </authorList>
    </citation>
    <scope>NUCLEOTIDE SEQUENCE [LARGE SCALE GENOMIC DNA]</scope>
    <source>
        <strain evidence="2">Ar21-2</strain>
    </source>
</reference>
<sequence length="504" mass="57349">MITPSEFYKFSQTYLHLTTSNYSPLDCESEEIEHLLGEAQTTMEGLRHQLALDDNEMERLIIAWRDDDYSQTTEEKYSALCEVYNFVRHHRPVLAAVRRLPPEIIGEIFLHTLSWDDWTFYHRVHNTRLGPWSYSRVSHLWRTVSLSLSQLWCEFSFNEIDAAACCEPPVSTLKLWLDRSGDLPLRIYGEVEGDATVPCYEAMARLIVSQCHRWEIFVWEEALYTRATVATGDVRDTEAVENTAAPCRQELLPGEIWDGADAEHVLARPQLRQFHAGGTVKSNPFRLLQSAPNLTTLSLGLDIPSHFLPATPIVHSRLRLLDVAWSASKFIDHLTLTQLEKFAVTPFGVSKVVAFLRRSGSTLEELYIRDPVPLGSHLSPILNTVPRLKRLSLEWASDVVPGPGYANNRVSVLDKFSVVKEGQPVLVPSLQSLSMEIDESFQPQRLLRMLELRSRPSICGKNNCQLLKNVELKGESEEVSLARVKSYILAREKHLGSWVQISFL</sequence>
<accession>A0A2H3DWS0</accession>
<dbReference type="Proteomes" id="UP000217790">
    <property type="component" value="Unassembled WGS sequence"/>
</dbReference>
<gene>
    <name evidence="1" type="ORF">ARMGADRAFT_752448</name>
</gene>
<name>A0A2H3DWS0_ARMGA</name>
<dbReference type="OrthoDB" id="2905477at2759"/>
<dbReference type="AlphaFoldDB" id="A0A2H3DWS0"/>
<dbReference type="SUPFAM" id="SSF52047">
    <property type="entry name" value="RNI-like"/>
    <property type="match status" value="1"/>
</dbReference>
<evidence type="ECO:0008006" key="3">
    <source>
        <dbReference type="Google" id="ProtNLM"/>
    </source>
</evidence>
<evidence type="ECO:0000313" key="2">
    <source>
        <dbReference type="Proteomes" id="UP000217790"/>
    </source>
</evidence>
<proteinExistence type="predicted"/>
<protein>
    <recommendedName>
        <fullName evidence="3">F-box domain-containing protein</fullName>
    </recommendedName>
</protein>
<evidence type="ECO:0000313" key="1">
    <source>
        <dbReference type="EMBL" id="PBK95892.1"/>
    </source>
</evidence>
<dbReference type="STRING" id="47427.A0A2H3DWS0"/>
<dbReference type="InParanoid" id="A0A2H3DWS0"/>